<feature type="compositionally biased region" description="Low complexity" evidence="1">
    <location>
        <begin position="25"/>
        <end position="34"/>
    </location>
</feature>
<reference evidence="3" key="1">
    <citation type="submission" date="2011-08" db="EMBL/GenBank/DDBJ databases">
        <authorList>
            <person name="Rombauts S."/>
        </authorList>
    </citation>
    <scope>NUCLEOTIDE SEQUENCE</scope>
    <source>
        <strain evidence="3">London</strain>
    </source>
</reference>
<dbReference type="EMBL" id="CAEY01000341">
    <property type="status" value="NOT_ANNOTATED_CDS"/>
    <property type="molecule type" value="Genomic_DNA"/>
</dbReference>
<organism evidence="2 3">
    <name type="scientific">Tetranychus urticae</name>
    <name type="common">Two-spotted spider mite</name>
    <dbReference type="NCBI Taxonomy" id="32264"/>
    <lineage>
        <taxon>Eukaryota</taxon>
        <taxon>Metazoa</taxon>
        <taxon>Ecdysozoa</taxon>
        <taxon>Arthropoda</taxon>
        <taxon>Chelicerata</taxon>
        <taxon>Arachnida</taxon>
        <taxon>Acari</taxon>
        <taxon>Acariformes</taxon>
        <taxon>Trombidiformes</taxon>
        <taxon>Prostigmata</taxon>
        <taxon>Eleutherengona</taxon>
        <taxon>Raphignathae</taxon>
        <taxon>Tetranychoidea</taxon>
        <taxon>Tetranychidae</taxon>
        <taxon>Tetranychus</taxon>
    </lineage>
</organism>
<evidence type="ECO:0000313" key="2">
    <source>
        <dbReference type="EnsemblMetazoa" id="tetur17g02220.1"/>
    </source>
</evidence>
<protein>
    <submittedName>
        <fullName evidence="2">Uncharacterized protein</fullName>
    </submittedName>
</protein>
<dbReference type="Proteomes" id="UP000015104">
    <property type="component" value="Unassembled WGS sequence"/>
</dbReference>
<sequence length="134" mass="14747">MSTNKANCGDQKDNNEGSVKDNVKDVNNNENNVKSVHCKDNCLPVVNHAISGGSSKEKQCSGKRFRLPFFNKKTVKPGKPIDETINEEGLISGRRRTSSVGEKDMETVRKNSKALAIRRGPHDIEPETQSAPVN</sequence>
<dbReference type="HOGENOM" id="CLU_1898879_0_0_1"/>
<proteinExistence type="predicted"/>
<dbReference type="EnsemblMetazoa" id="tetur17g02220.1">
    <property type="protein sequence ID" value="tetur17g02220.1"/>
    <property type="gene ID" value="tetur17g02220"/>
</dbReference>
<dbReference type="AlphaFoldDB" id="T1KPZ1"/>
<feature type="compositionally biased region" description="Basic and acidic residues" evidence="1">
    <location>
        <begin position="10"/>
        <end position="24"/>
    </location>
</feature>
<feature type="region of interest" description="Disordered" evidence="1">
    <location>
        <begin position="1"/>
        <end position="34"/>
    </location>
</feature>
<reference evidence="2" key="2">
    <citation type="submission" date="2015-06" db="UniProtKB">
        <authorList>
            <consortium name="EnsemblMetazoa"/>
        </authorList>
    </citation>
    <scope>IDENTIFICATION</scope>
</reference>
<accession>T1KPZ1</accession>
<keyword evidence="3" id="KW-1185">Reference proteome</keyword>
<evidence type="ECO:0000256" key="1">
    <source>
        <dbReference type="SAM" id="MobiDB-lite"/>
    </source>
</evidence>
<name>T1KPZ1_TETUR</name>
<evidence type="ECO:0000313" key="3">
    <source>
        <dbReference type="Proteomes" id="UP000015104"/>
    </source>
</evidence>
<feature type="region of interest" description="Disordered" evidence="1">
    <location>
        <begin position="75"/>
        <end position="134"/>
    </location>
</feature>